<protein>
    <submittedName>
        <fullName evidence="2">Uncharacterized protein</fullName>
    </submittedName>
</protein>
<sequence>MKDREPKRNRGIKACKRRGRSTSVHYDVAQFGDYTSQWLLSLTIVAAGSLLTMSPSEVYGPSLPSIIKSAPKWFDVVDLEWLLSDMSFTNSNDTFKDPYGTHRKTLGIRHLNDPAIISNSQPAMLYPLLTENLPNVLNRTPGSEMFPSTSRSNDPSLLDIEAIDVFWRRDIDIEKGAAWVDQPITYDQSERDIQVLSEKMFRPVS</sequence>
<name>A0A1I8APQ8_9BILA</name>
<dbReference type="AlphaFoldDB" id="A0A1I8APQ8"/>
<reference evidence="2" key="1">
    <citation type="submission" date="2016-11" db="UniProtKB">
        <authorList>
            <consortium name="WormBaseParasite"/>
        </authorList>
    </citation>
    <scope>IDENTIFICATION</scope>
</reference>
<dbReference type="Proteomes" id="UP000095287">
    <property type="component" value="Unplaced"/>
</dbReference>
<dbReference type="WBParaSite" id="L893_g7800.t1">
    <property type="protein sequence ID" value="L893_g7800.t1"/>
    <property type="gene ID" value="L893_g7800"/>
</dbReference>
<keyword evidence="1" id="KW-1185">Reference proteome</keyword>
<proteinExistence type="predicted"/>
<evidence type="ECO:0000313" key="2">
    <source>
        <dbReference type="WBParaSite" id="L893_g7800.t1"/>
    </source>
</evidence>
<accession>A0A1I8APQ8</accession>
<organism evidence="1 2">
    <name type="scientific">Steinernema glaseri</name>
    <dbReference type="NCBI Taxonomy" id="37863"/>
    <lineage>
        <taxon>Eukaryota</taxon>
        <taxon>Metazoa</taxon>
        <taxon>Ecdysozoa</taxon>
        <taxon>Nematoda</taxon>
        <taxon>Chromadorea</taxon>
        <taxon>Rhabditida</taxon>
        <taxon>Tylenchina</taxon>
        <taxon>Panagrolaimomorpha</taxon>
        <taxon>Strongyloidoidea</taxon>
        <taxon>Steinernematidae</taxon>
        <taxon>Steinernema</taxon>
    </lineage>
</organism>
<evidence type="ECO:0000313" key="1">
    <source>
        <dbReference type="Proteomes" id="UP000095287"/>
    </source>
</evidence>